<sequence>MQPLRVNISNDIVVPPFECAWLSDEHLQLEDEKGCMQFEFKGETDATIILKATPDFRQFWIMYDQGTFSVGAGAPGCNSYIEWKDEHPIVGIRHVGLAAWDKFMAYRNINSSPALEHKPICMDAPQLQLDRIPSLERLCVSTVEDGLATETEVLDTKADFTCLPFEVVRLLLGRQSLACSELKLYEGIIEWAQPRGYLVMAPDELAEMLPLIRFPVMLPAELQHIEEEYVPDPPILIDLVNEAKLCSHGDPAGSLPVNGFAVEGKRHVTGNAGHDAAAHMHFQRRMSPACVELTYMFDGDHNGAVHYLGSGCRQQDFVNPALSGKIKISASSPRCKFTDVRALTSRKFVRINMACPSRDGEIWWQADLGVHHSLACNYYTVRADASGNFLHDCELQGSQDAKAWSTLKVHSNDHTLKMAGQYASWPVTGHAACMAFRFFRVYQSCSSGPCLHQSSRHLALTYFELYGHFGVDSGFSSA</sequence>
<dbReference type="Gene3D" id="1.25.40.420">
    <property type="match status" value="1"/>
</dbReference>
<evidence type="ECO:0000313" key="2">
    <source>
        <dbReference type="EMBL" id="CAL5227464.1"/>
    </source>
</evidence>
<comment type="caution">
    <text evidence="2">The sequence shown here is derived from an EMBL/GenBank/DDBJ whole genome shotgun (WGS) entry which is preliminary data.</text>
</comment>
<evidence type="ECO:0000313" key="3">
    <source>
        <dbReference type="Proteomes" id="UP001497392"/>
    </source>
</evidence>
<dbReference type="Proteomes" id="UP001497392">
    <property type="component" value="Unassembled WGS sequence"/>
</dbReference>
<dbReference type="PANTHER" id="PTHR47457:SF1">
    <property type="entry name" value="BTB DOMAIN-CONTAINING PROTEIN-RELATED"/>
    <property type="match status" value="1"/>
</dbReference>
<proteinExistence type="predicted"/>
<accession>A0ABP1G5P7</accession>
<dbReference type="Pfam" id="PF12248">
    <property type="entry name" value="Methyltransf_FA"/>
    <property type="match status" value="1"/>
</dbReference>
<dbReference type="EMBL" id="CAXHTA020000017">
    <property type="protein sequence ID" value="CAL5227464.1"/>
    <property type="molecule type" value="Genomic_DNA"/>
</dbReference>
<dbReference type="InterPro" id="IPR011705">
    <property type="entry name" value="BACK"/>
</dbReference>
<dbReference type="SMART" id="SM00875">
    <property type="entry name" value="BACK"/>
    <property type="match status" value="1"/>
</dbReference>
<evidence type="ECO:0000259" key="1">
    <source>
        <dbReference type="SMART" id="SM00875"/>
    </source>
</evidence>
<dbReference type="Gene3D" id="2.60.120.260">
    <property type="entry name" value="Galactose-binding domain-like"/>
    <property type="match status" value="1"/>
</dbReference>
<keyword evidence="3" id="KW-1185">Reference proteome</keyword>
<dbReference type="InterPro" id="IPR022041">
    <property type="entry name" value="Methyltransf_FA"/>
</dbReference>
<gene>
    <name evidence="2" type="primary">g10435</name>
    <name evidence="2" type="ORF">VP750_LOCUS9370</name>
</gene>
<dbReference type="PANTHER" id="PTHR47457">
    <property type="entry name" value="OS05G0345500 PROTEIN"/>
    <property type="match status" value="1"/>
</dbReference>
<dbReference type="SUPFAM" id="SSF49785">
    <property type="entry name" value="Galactose-binding domain-like"/>
    <property type="match status" value="1"/>
</dbReference>
<reference evidence="2 3" key="1">
    <citation type="submission" date="2024-06" db="EMBL/GenBank/DDBJ databases">
        <authorList>
            <person name="Kraege A."/>
            <person name="Thomma B."/>
        </authorList>
    </citation>
    <scope>NUCLEOTIDE SEQUENCE [LARGE SCALE GENOMIC DNA]</scope>
</reference>
<protein>
    <submittedName>
        <fullName evidence="2">G10435 protein</fullName>
    </submittedName>
</protein>
<name>A0ABP1G5P7_9CHLO</name>
<organism evidence="2 3">
    <name type="scientific">Coccomyxa viridis</name>
    <dbReference type="NCBI Taxonomy" id="1274662"/>
    <lineage>
        <taxon>Eukaryota</taxon>
        <taxon>Viridiplantae</taxon>
        <taxon>Chlorophyta</taxon>
        <taxon>core chlorophytes</taxon>
        <taxon>Trebouxiophyceae</taxon>
        <taxon>Trebouxiophyceae incertae sedis</taxon>
        <taxon>Coccomyxaceae</taxon>
        <taxon>Coccomyxa</taxon>
    </lineage>
</organism>
<dbReference type="InterPro" id="IPR008979">
    <property type="entry name" value="Galactose-bd-like_sf"/>
</dbReference>
<feature type="domain" description="BACK" evidence="1">
    <location>
        <begin position="121"/>
        <end position="226"/>
    </location>
</feature>